<comment type="function">
    <text evidence="11">Site-specific tyrosine recombinase, which acts by catalyzing the cutting and rejoining of the recombining DNA molecules. The XerC-XerD complex is essential to convert dimers of the bacterial chromosome into monomers to permit their segregation at cell division. It also contributes to the segregational stability of plasmids.</text>
</comment>
<reference evidence="15 16" key="1">
    <citation type="submission" date="2017-09" db="EMBL/GenBank/DDBJ databases">
        <title>Depth-based differentiation of microbial function through sediment-hosted aquifers and enrichment of novel symbionts in the deep terrestrial subsurface.</title>
        <authorList>
            <person name="Probst A.J."/>
            <person name="Ladd B."/>
            <person name="Jarett J.K."/>
            <person name="Geller-Mcgrath D.E."/>
            <person name="Sieber C.M."/>
            <person name="Emerson J.B."/>
            <person name="Anantharaman K."/>
            <person name="Thomas B.C."/>
            <person name="Malmstrom R."/>
            <person name="Stieglmeier M."/>
            <person name="Klingl A."/>
            <person name="Woyke T."/>
            <person name="Ryan C.M."/>
            <person name="Banfield J.F."/>
        </authorList>
    </citation>
    <scope>NUCLEOTIDE SEQUENCE [LARGE SCALE GENOMIC DNA]</scope>
    <source>
        <strain evidence="15">CG23_combo_of_CG06-09_8_20_14_all_41_10</strain>
    </source>
</reference>
<dbReference type="Gene3D" id="1.10.150.130">
    <property type="match status" value="1"/>
</dbReference>
<evidence type="ECO:0000256" key="2">
    <source>
        <dbReference type="ARBA" id="ARBA00006657"/>
    </source>
</evidence>
<dbReference type="GO" id="GO:0051301">
    <property type="term" value="P:cell division"/>
    <property type="evidence" value="ECO:0007669"/>
    <property type="project" value="UniProtKB-UniRule"/>
</dbReference>
<dbReference type="CDD" id="cd00798">
    <property type="entry name" value="INT_XerDC_C"/>
    <property type="match status" value="1"/>
</dbReference>
<feature type="active site" evidence="11">
    <location>
        <position position="261"/>
    </location>
</feature>
<feature type="active site" evidence="11">
    <location>
        <position position="146"/>
    </location>
</feature>
<dbReference type="GO" id="GO:0003677">
    <property type="term" value="F:DNA binding"/>
    <property type="evidence" value="ECO:0007669"/>
    <property type="project" value="UniProtKB-UniRule"/>
</dbReference>
<dbReference type="SUPFAM" id="SSF56349">
    <property type="entry name" value="DNA breaking-rejoining enzymes"/>
    <property type="match status" value="1"/>
</dbReference>
<feature type="active site" evidence="11">
    <location>
        <position position="238"/>
    </location>
</feature>
<evidence type="ECO:0000256" key="1">
    <source>
        <dbReference type="ARBA" id="ARBA00004496"/>
    </source>
</evidence>
<dbReference type="InterPro" id="IPR011010">
    <property type="entry name" value="DNA_brk_join_enz"/>
</dbReference>
<dbReference type="HAMAP" id="MF_01808">
    <property type="entry name" value="Recomb_XerC_XerD"/>
    <property type="match status" value="1"/>
</dbReference>
<feature type="active site" description="O-(3'-phospho-DNA)-tyrosine intermediate" evidence="11">
    <location>
        <position position="270"/>
    </location>
</feature>
<dbReference type="EMBL" id="PCRK01000006">
    <property type="protein sequence ID" value="PIP19913.1"/>
    <property type="molecule type" value="Genomic_DNA"/>
</dbReference>
<evidence type="ECO:0000313" key="15">
    <source>
        <dbReference type="EMBL" id="PIP19913.1"/>
    </source>
</evidence>
<dbReference type="Proteomes" id="UP000231292">
    <property type="component" value="Unassembled WGS sequence"/>
</dbReference>
<dbReference type="InterPro" id="IPR044068">
    <property type="entry name" value="CB"/>
</dbReference>
<dbReference type="PANTHER" id="PTHR30349:SF77">
    <property type="entry name" value="TYROSINE RECOMBINASE XERC"/>
    <property type="match status" value="1"/>
</dbReference>
<dbReference type="GO" id="GO:0007059">
    <property type="term" value="P:chromosome segregation"/>
    <property type="evidence" value="ECO:0007669"/>
    <property type="project" value="UniProtKB-UniRule"/>
</dbReference>
<dbReference type="InterPro" id="IPR010998">
    <property type="entry name" value="Integrase_recombinase_N"/>
</dbReference>
<keyword evidence="6 11" id="KW-0159">Chromosome partition</keyword>
<dbReference type="InterPro" id="IPR013762">
    <property type="entry name" value="Integrase-like_cat_sf"/>
</dbReference>
<dbReference type="Gene3D" id="1.10.443.10">
    <property type="entry name" value="Intergrase catalytic core"/>
    <property type="match status" value="1"/>
</dbReference>
<evidence type="ECO:0000256" key="9">
    <source>
        <dbReference type="ARBA" id="ARBA00023172"/>
    </source>
</evidence>
<dbReference type="GO" id="GO:0009037">
    <property type="term" value="F:tyrosine-based site-specific recombinase activity"/>
    <property type="evidence" value="ECO:0007669"/>
    <property type="project" value="UniProtKB-UniRule"/>
</dbReference>
<dbReference type="GO" id="GO:0005737">
    <property type="term" value="C:cytoplasm"/>
    <property type="evidence" value="ECO:0007669"/>
    <property type="project" value="UniProtKB-SubCell"/>
</dbReference>
<evidence type="ECO:0000256" key="5">
    <source>
        <dbReference type="ARBA" id="ARBA00022618"/>
    </source>
</evidence>
<comment type="similarity">
    <text evidence="2 11">Belongs to the 'phage' integrase family. XerC subfamily.</text>
</comment>
<evidence type="ECO:0000256" key="12">
    <source>
        <dbReference type="NCBIfam" id="TIGR02224"/>
    </source>
</evidence>
<dbReference type="PROSITE" id="PS51900">
    <property type="entry name" value="CB"/>
    <property type="match status" value="1"/>
</dbReference>
<feature type="active site" evidence="11">
    <location>
        <position position="235"/>
    </location>
</feature>
<keyword evidence="4 11" id="KW-0963">Cytoplasm</keyword>
<feature type="domain" description="Tyr recombinase" evidence="13">
    <location>
        <begin position="103"/>
        <end position="283"/>
    </location>
</feature>
<sequence length="289" mass="33362">MDKYIEKFMRYLEIEKNYSAHTILNYRLDLEDFKKFTGDIDLEKIDYLFLRKYLAVLKEKNLGNRTIGRHLSSLRSFFRFLTRENYLKINPILMLSSPKLDKHLPSVMTETEVAKLIESAFAKDDKDERGLRDRAILETFYSSGLRISELTALSLSDIDFISGIIKVMGKGKKERVVPIGDTALMAIRKYLDKRKKQGEVIFLNKNGSRITTRGVWDIVKKYLKSAGINQGISPHTFRHSFATHLLNRGADLRTVQELLGHASLSTTQIYTHLTTERLKSVYDKAHPRA</sequence>
<keyword evidence="9 11" id="KW-0233">DNA recombination</keyword>
<keyword evidence="7 11" id="KW-0229">DNA integration</keyword>
<dbReference type="AlphaFoldDB" id="A0A2G9YMH2"/>
<dbReference type="NCBIfam" id="NF040815">
    <property type="entry name" value="recomb_XerA_Arch"/>
    <property type="match status" value="1"/>
</dbReference>
<dbReference type="PANTHER" id="PTHR30349">
    <property type="entry name" value="PHAGE INTEGRASE-RELATED"/>
    <property type="match status" value="1"/>
</dbReference>
<dbReference type="GO" id="GO:0006313">
    <property type="term" value="P:DNA transposition"/>
    <property type="evidence" value="ECO:0007669"/>
    <property type="project" value="UniProtKB-UniRule"/>
</dbReference>
<dbReference type="InterPro" id="IPR011932">
    <property type="entry name" value="Recomb_XerD"/>
</dbReference>
<dbReference type="InterPro" id="IPR002104">
    <property type="entry name" value="Integrase_catalytic"/>
</dbReference>
<evidence type="ECO:0000256" key="6">
    <source>
        <dbReference type="ARBA" id="ARBA00022829"/>
    </source>
</evidence>
<proteinExistence type="inferred from homology"/>
<gene>
    <name evidence="11" type="primary">xerC</name>
    <name evidence="15" type="ORF">COX41_00230</name>
</gene>
<evidence type="ECO:0000259" key="14">
    <source>
        <dbReference type="PROSITE" id="PS51900"/>
    </source>
</evidence>
<dbReference type="PROSITE" id="PS51898">
    <property type="entry name" value="TYR_RECOMBINASE"/>
    <property type="match status" value="1"/>
</dbReference>
<feature type="active site" evidence="11">
    <location>
        <position position="170"/>
    </location>
</feature>
<comment type="similarity">
    <text evidence="3">Belongs to the 'phage' integrase family. XerD subfamily.</text>
</comment>
<evidence type="ECO:0000313" key="16">
    <source>
        <dbReference type="Proteomes" id="UP000231292"/>
    </source>
</evidence>
<feature type="domain" description="Core-binding (CB)" evidence="14">
    <location>
        <begin position="1"/>
        <end position="82"/>
    </location>
</feature>
<protein>
    <recommendedName>
        <fullName evidence="11 12">Tyrosine recombinase XerC</fullName>
    </recommendedName>
</protein>
<comment type="subunit">
    <text evidence="11">Forms a cyclic heterotetrameric complex composed of two molecules of XerC and two molecules of XerD.</text>
</comment>
<evidence type="ECO:0000256" key="7">
    <source>
        <dbReference type="ARBA" id="ARBA00022908"/>
    </source>
</evidence>
<comment type="subcellular location">
    <subcellularLocation>
        <location evidence="1 11">Cytoplasm</location>
    </subcellularLocation>
</comment>
<dbReference type="NCBIfam" id="NF001399">
    <property type="entry name" value="PRK00283.1"/>
    <property type="match status" value="1"/>
</dbReference>
<evidence type="ECO:0000256" key="3">
    <source>
        <dbReference type="ARBA" id="ARBA00010450"/>
    </source>
</evidence>
<keyword evidence="5 11" id="KW-0132">Cell division</keyword>
<dbReference type="InterPro" id="IPR011931">
    <property type="entry name" value="Recomb_XerC"/>
</dbReference>
<evidence type="ECO:0000259" key="13">
    <source>
        <dbReference type="PROSITE" id="PS51898"/>
    </source>
</evidence>
<dbReference type="InterPro" id="IPR023009">
    <property type="entry name" value="Tyrosine_recombinase_XerC/XerD"/>
</dbReference>
<dbReference type="Pfam" id="PF00589">
    <property type="entry name" value="Phage_integrase"/>
    <property type="match status" value="1"/>
</dbReference>
<keyword evidence="10 11" id="KW-0131">Cell cycle</keyword>
<evidence type="ECO:0000256" key="11">
    <source>
        <dbReference type="HAMAP-Rule" id="MF_01808"/>
    </source>
</evidence>
<keyword evidence="8 11" id="KW-0238">DNA-binding</keyword>
<name>A0A2G9YMH2_9BACT</name>
<accession>A0A2G9YMH2</accession>
<dbReference type="InterPro" id="IPR004107">
    <property type="entry name" value="Integrase_SAM-like_N"/>
</dbReference>
<dbReference type="InterPro" id="IPR050090">
    <property type="entry name" value="Tyrosine_recombinase_XerCD"/>
</dbReference>
<evidence type="ECO:0000256" key="8">
    <source>
        <dbReference type="ARBA" id="ARBA00023125"/>
    </source>
</evidence>
<dbReference type="Pfam" id="PF02899">
    <property type="entry name" value="Phage_int_SAM_1"/>
    <property type="match status" value="1"/>
</dbReference>
<evidence type="ECO:0000256" key="4">
    <source>
        <dbReference type="ARBA" id="ARBA00022490"/>
    </source>
</evidence>
<comment type="caution">
    <text evidence="15">The sequence shown here is derived from an EMBL/GenBank/DDBJ whole genome shotgun (WGS) entry which is preliminary data.</text>
</comment>
<dbReference type="NCBIfam" id="TIGR02224">
    <property type="entry name" value="recomb_XerC"/>
    <property type="match status" value="1"/>
</dbReference>
<organism evidence="15 16">
    <name type="scientific">Candidatus Sherwoodlollariibacterium unditelluris</name>
    <dbReference type="NCBI Taxonomy" id="1974757"/>
    <lineage>
        <taxon>Bacteria</taxon>
        <taxon>Pseudomonadati</taxon>
        <taxon>Candidatus Omnitrophota</taxon>
        <taxon>Candidatus Sherwoodlollariibacterium</taxon>
    </lineage>
</organism>
<dbReference type="NCBIfam" id="TIGR02225">
    <property type="entry name" value="recomb_XerD"/>
    <property type="match status" value="1"/>
</dbReference>
<evidence type="ECO:0000256" key="10">
    <source>
        <dbReference type="ARBA" id="ARBA00023306"/>
    </source>
</evidence>